<keyword evidence="3" id="KW-1185">Reference proteome</keyword>
<feature type="compositionally biased region" description="Basic and acidic residues" evidence="1">
    <location>
        <begin position="480"/>
        <end position="511"/>
    </location>
</feature>
<feature type="compositionally biased region" description="Basic and acidic residues" evidence="1">
    <location>
        <begin position="342"/>
        <end position="355"/>
    </location>
</feature>
<feature type="region of interest" description="Disordered" evidence="1">
    <location>
        <begin position="337"/>
        <end position="362"/>
    </location>
</feature>
<name>A0A8S3Y9Y6_PARAO</name>
<feature type="region of interest" description="Disordered" evidence="1">
    <location>
        <begin position="1"/>
        <end position="31"/>
    </location>
</feature>
<comment type="caution">
    <text evidence="2">The sequence shown here is derived from an EMBL/GenBank/DDBJ whole genome shotgun (WGS) entry which is preliminary data.</text>
</comment>
<evidence type="ECO:0000313" key="2">
    <source>
        <dbReference type="EMBL" id="CAG5057903.1"/>
    </source>
</evidence>
<feature type="region of interest" description="Disordered" evidence="1">
    <location>
        <begin position="375"/>
        <end position="394"/>
    </location>
</feature>
<feature type="region of interest" description="Disordered" evidence="1">
    <location>
        <begin position="435"/>
        <end position="532"/>
    </location>
</feature>
<feature type="compositionally biased region" description="Basic and acidic residues" evidence="1">
    <location>
        <begin position="170"/>
        <end position="180"/>
    </location>
</feature>
<feature type="region of interest" description="Disordered" evidence="1">
    <location>
        <begin position="73"/>
        <end position="258"/>
    </location>
</feature>
<protein>
    <submittedName>
        <fullName evidence="2">(apollo) hypothetical protein</fullName>
    </submittedName>
</protein>
<dbReference type="EMBL" id="CAJQZP010001641">
    <property type="protein sequence ID" value="CAG5057903.1"/>
    <property type="molecule type" value="Genomic_DNA"/>
</dbReference>
<feature type="compositionally biased region" description="Polar residues" evidence="1">
    <location>
        <begin position="457"/>
        <end position="478"/>
    </location>
</feature>
<reference evidence="2" key="1">
    <citation type="submission" date="2021-04" db="EMBL/GenBank/DDBJ databases">
        <authorList>
            <person name="Tunstrom K."/>
        </authorList>
    </citation>
    <scope>NUCLEOTIDE SEQUENCE</scope>
</reference>
<feature type="compositionally biased region" description="Basic and acidic residues" evidence="1">
    <location>
        <begin position="190"/>
        <end position="258"/>
    </location>
</feature>
<sequence>MESSSLSIGSASEKQNVTKRETTGDFYPDWVPFKNKQGDELGEFVEVSKRKPKKRLAPPANFVLKTLVDQEGEEYADKGQEENSGDDYFEKKEWSDIPEIDNINSQKSDPGRKAEISEINILTKSEQKIEPNEDEEKLNKESEERENNGKEEKSEEIKSAKDTTNSDAKVLGKESHKDKDDIEYDEDVPEKEKSNKSTAEQKEEEAKKAKILHSVDELKERHAEEQRRISQKVKEEEMYEEERDRDYLRHPRQQYDKYSNKVSKWKKVTPDYDEYDDKVFDVKNKYKTVAKQPHHSTAQSQEDLKAAKNFGSSEILSVFKNPDAYILDKYEDSEEITTTIQPKRDKTSRNKDSKKFSSKYNVKFNPKEEKHVRISLVPEDNDSKEGEPTLFFPKKRTNKRRFKIKTTTPEPDSFETETVHYKDLIHPTHTTITTDITSIDTESTAGDTIPTAADTALSESVVSQNANQVTDAVPSSTDNTEEKQIEDIEYEKGRGKEHHASHEEEHGEHGKKSLQGRSTSNIFSLGLKLNSF</sequence>
<organism evidence="2 3">
    <name type="scientific">Parnassius apollo</name>
    <name type="common">Apollo butterfly</name>
    <name type="synonym">Papilio apollo</name>
    <dbReference type="NCBI Taxonomy" id="110799"/>
    <lineage>
        <taxon>Eukaryota</taxon>
        <taxon>Metazoa</taxon>
        <taxon>Ecdysozoa</taxon>
        <taxon>Arthropoda</taxon>
        <taxon>Hexapoda</taxon>
        <taxon>Insecta</taxon>
        <taxon>Pterygota</taxon>
        <taxon>Neoptera</taxon>
        <taxon>Endopterygota</taxon>
        <taxon>Lepidoptera</taxon>
        <taxon>Glossata</taxon>
        <taxon>Ditrysia</taxon>
        <taxon>Papilionoidea</taxon>
        <taxon>Papilionidae</taxon>
        <taxon>Parnassiinae</taxon>
        <taxon>Parnassini</taxon>
        <taxon>Parnassius</taxon>
        <taxon>Parnassius</taxon>
    </lineage>
</organism>
<proteinExistence type="predicted"/>
<dbReference type="OrthoDB" id="7700767at2759"/>
<evidence type="ECO:0000256" key="1">
    <source>
        <dbReference type="SAM" id="MobiDB-lite"/>
    </source>
</evidence>
<feature type="compositionally biased region" description="Basic and acidic residues" evidence="1">
    <location>
        <begin position="125"/>
        <end position="161"/>
    </location>
</feature>
<dbReference type="Proteomes" id="UP000691718">
    <property type="component" value="Unassembled WGS sequence"/>
</dbReference>
<feature type="compositionally biased region" description="Low complexity" evidence="1">
    <location>
        <begin position="1"/>
        <end position="12"/>
    </location>
</feature>
<evidence type="ECO:0000313" key="3">
    <source>
        <dbReference type="Proteomes" id="UP000691718"/>
    </source>
</evidence>
<feature type="compositionally biased region" description="Low complexity" evidence="1">
    <location>
        <begin position="435"/>
        <end position="444"/>
    </location>
</feature>
<gene>
    <name evidence="2" type="ORF">PAPOLLO_LOCUS27384</name>
</gene>
<dbReference type="AlphaFoldDB" id="A0A8S3Y9Y6"/>
<accession>A0A8S3Y9Y6</accession>